<proteinExistence type="predicted"/>
<dbReference type="RefSeq" id="XP_062702974.1">
    <property type="nucleotide sequence ID" value="XM_062846990.1"/>
</dbReference>
<accession>A0ABM2A3L8</accession>
<evidence type="ECO:0000313" key="1">
    <source>
        <dbReference type="EnsemblMetazoa" id="AALFPA23_024125.P35968"/>
    </source>
</evidence>
<dbReference type="GeneID" id="115255944"/>
<organism evidence="1 2">
    <name type="scientific">Aedes albopictus</name>
    <name type="common">Asian tiger mosquito</name>
    <name type="synonym">Stegomyia albopicta</name>
    <dbReference type="NCBI Taxonomy" id="7160"/>
    <lineage>
        <taxon>Eukaryota</taxon>
        <taxon>Metazoa</taxon>
        <taxon>Ecdysozoa</taxon>
        <taxon>Arthropoda</taxon>
        <taxon>Hexapoda</taxon>
        <taxon>Insecta</taxon>
        <taxon>Pterygota</taxon>
        <taxon>Neoptera</taxon>
        <taxon>Endopterygota</taxon>
        <taxon>Diptera</taxon>
        <taxon>Nematocera</taxon>
        <taxon>Culicoidea</taxon>
        <taxon>Culicidae</taxon>
        <taxon>Culicinae</taxon>
        <taxon>Aedini</taxon>
        <taxon>Aedes</taxon>
        <taxon>Stegomyia</taxon>
    </lineage>
</organism>
<name>A0ABM2A3L8_AEDAL</name>
<dbReference type="EnsemblMetazoa" id="AALFPA23_024125.R35968">
    <property type="protein sequence ID" value="AALFPA23_024125.P35968"/>
    <property type="gene ID" value="AALFPA23_024125"/>
</dbReference>
<reference evidence="2" key="1">
    <citation type="journal article" date="2015" name="Proc. Natl. Acad. Sci. U.S.A.">
        <title>Genome sequence of the Asian Tiger mosquito, Aedes albopictus, reveals insights into its biology, genetics, and evolution.</title>
        <authorList>
            <person name="Chen X.G."/>
            <person name="Jiang X."/>
            <person name="Gu J."/>
            <person name="Xu M."/>
            <person name="Wu Y."/>
            <person name="Deng Y."/>
            <person name="Zhang C."/>
            <person name="Bonizzoni M."/>
            <person name="Dermauw W."/>
            <person name="Vontas J."/>
            <person name="Armbruster P."/>
            <person name="Huang X."/>
            <person name="Yang Y."/>
            <person name="Zhang H."/>
            <person name="He W."/>
            <person name="Peng H."/>
            <person name="Liu Y."/>
            <person name="Wu K."/>
            <person name="Chen J."/>
            <person name="Lirakis M."/>
            <person name="Topalis P."/>
            <person name="Van Leeuwen T."/>
            <person name="Hall A.B."/>
            <person name="Jiang X."/>
            <person name="Thorpe C."/>
            <person name="Mueller R.L."/>
            <person name="Sun C."/>
            <person name="Waterhouse R.M."/>
            <person name="Yan G."/>
            <person name="Tu Z.J."/>
            <person name="Fang X."/>
            <person name="James A.A."/>
        </authorList>
    </citation>
    <scope>NUCLEOTIDE SEQUENCE [LARGE SCALE GENOMIC DNA]</scope>
    <source>
        <strain evidence="2">Foshan</strain>
    </source>
</reference>
<evidence type="ECO:0000313" key="2">
    <source>
        <dbReference type="Proteomes" id="UP000069940"/>
    </source>
</evidence>
<dbReference type="Proteomes" id="UP000069940">
    <property type="component" value="Unassembled WGS sequence"/>
</dbReference>
<reference evidence="1" key="2">
    <citation type="submission" date="2025-05" db="UniProtKB">
        <authorList>
            <consortium name="EnsemblMetazoa"/>
        </authorList>
    </citation>
    <scope>IDENTIFICATION</scope>
    <source>
        <strain evidence="1">Foshan</strain>
    </source>
</reference>
<protein>
    <submittedName>
        <fullName evidence="1">Uncharacterized protein</fullName>
    </submittedName>
</protein>
<keyword evidence="2" id="KW-1185">Reference proteome</keyword>
<sequence length="260" mass="29528">MDVIQFKLPNGFQPKSKVYRRRKISRCLWITPDTLFTLCEVALRKLLLSVVPRRKFWATVISLLPRETARSTVWHQVHCPWEFNRHQRTIVNYANHWSLLSATVQQRNLSATNIRIGSLVRNRITQLLLDLDYCSSSGSDVGMSHQQTVRFGSPLQQQDPFEQAEEELSERLAVRSAAAHMEVSSRAKLLHPEGSRCNCCRSCGHRSDCKVALAPSCRPLLSKEQAVQQLIVMGHGTTRSSCHVQINDDSDLCGCCQARM</sequence>